<proteinExistence type="predicted"/>
<dbReference type="RefSeq" id="WP_174138907.1">
    <property type="nucleotide sequence ID" value="NZ_JABUFE010000008.1"/>
</dbReference>
<evidence type="ECO:0000256" key="1">
    <source>
        <dbReference type="SAM" id="MobiDB-lite"/>
    </source>
</evidence>
<dbReference type="Proteomes" id="UP000777935">
    <property type="component" value="Unassembled WGS sequence"/>
</dbReference>
<evidence type="ECO:0000313" key="2">
    <source>
        <dbReference type="EMBL" id="NSX55751.1"/>
    </source>
</evidence>
<gene>
    <name evidence="2" type="ORF">HRQ87_13155</name>
</gene>
<name>A0ABX2IUR4_9RHOB</name>
<evidence type="ECO:0000313" key="3">
    <source>
        <dbReference type="Proteomes" id="UP000777935"/>
    </source>
</evidence>
<feature type="region of interest" description="Disordered" evidence="1">
    <location>
        <begin position="99"/>
        <end position="126"/>
    </location>
</feature>
<keyword evidence="3" id="KW-1185">Reference proteome</keyword>
<reference evidence="2 3" key="1">
    <citation type="submission" date="2020-06" db="EMBL/GenBank/DDBJ databases">
        <title>Sulfitobacter algicola sp. nov., isolated from green algae.</title>
        <authorList>
            <person name="Wang C."/>
        </authorList>
    </citation>
    <scope>NUCLEOTIDE SEQUENCE [LARGE SCALE GENOMIC DNA]</scope>
    <source>
        <strain evidence="2 3">1151</strain>
    </source>
</reference>
<organism evidence="2 3">
    <name type="scientific">Parasulfitobacter algicola</name>
    <dbReference type="NCBI Taxonomy" id="2614809"/>
    <lineage>
        <taxon>Bacteria</taxon>
        <taxon>Pseudomonadati</taxon>
        <taxon>Pseudomonadota</taxon>
        <taxon>Alphaproteobacteria</taxon>
        <taxon>Rhodobacterales</taxon>
        <taxon>Roseobacteraceae</taxon>
        <taxon>Parasulfitobacter</taxon>
    </lineage>
</organism>
<accession>A0ABX2IUR4</accession>
<comment type="caution">
    <text evidence="2">The sequence shown here is derived from an EMBL/GenBank/DDBJ whole genome shotgun (WGS) entry which is preliminary data.</text>
</comment>
<dbReference type="EMBL" id="JABUFE010000008">
    <property type="protein sequence ID" value="NSX55751.1"/>
    <property type="molecule type" value="Genomic_DNA"/>
</dbReference>
<sequence>MIKLILILAFIICLSWLALGIGASRKDGSVDGAFGNVDSILGDALRANLRASDVRSTQTQCKISGAVITVPDRTTCTFKIAKGGFRVRTSAIEMQRGTGNMQFVPGKSDKPRPEPTQPVRLTQSKSKDISVYGEGGDLVLRCQSTDNEPHCQFRLKRANS</sequence>
<protein>
    <submittedName>
        <fullName evidence="2">Uncharacterized protein</fullName>
    </submittedName>
</protein>